<evidence type="ECO:0000313" key="1">
    <source>
        <dbReference type="EMBL" id="KAB1855042.1"/>
    </source>
</evidence>
<accession>A0A5N4WEZ8</accession>
<dbReference type="AlphaFoldDB" id="A0A5N4WEZ8"/>
<protein>
    <submittedName>
        <fullName evidence="1">Transposase</fullName>
    </submittedName>
</protein>
<reference evidence="1 2" key="1">
    <citation type="submission" date="2019-09" db="EMBL/GenBank/DDBJ databases">
        <title>Draft genome sequence of Acinetobacter tandoii W4-4-4 isolated from environmental water sample.</title>
        <authorList>
            <person name="Wee S.K."/>
            <person name="Yan B."/>
            <person name="Mustaffa S.B."/>
            <person name="Yap E.P.H."/>
        </authorList>
    </citation>
    <scope>NUCLEOTIDE SEQUENCE [LARGE SCALE GENOMIC DNA]</scope>
    <source>
        <strain evidence="1 2">W4-4-4</strain>
    </source>
</reference>
<name>A0A5N4WEZ8_9GAMM</name>
<dbReference type="EMBL" id="VXLD01000005">
    <property type="protein sequence ID" value="KAB1855042.1"/>
    <property type="molecule type" value="Genomic_DNA"/>
</dbReference>
<organism evidence="1 2">
    <name type="scientific">Acinetobacter tandoii</name>
    <dbReference type="NCBI Taxonomy" id="202954"/>
    <lineage>
        <taxon>Bacteria</taxon>
        <taxon>Pseudomonadati</taxon>
        <taxon>Pseudomonadota</taxon>
        <taxon>Gammaproteobacteria</taxon>
        <taxon>Moraxellales</taxon>
        <taxon>Moraxellaceae</taxon>
        <taxon>Acinetobacter</taxon>
    </lineage>
</organism>
<comment type="caution">
    <text evidence="1">The sequence shown here is derived from an EMBL/GenBank/DDBJ whole genome shotgun (WGS) entry which is preliminary data.</text>
</comment>
<dbReference type="RefSeq" id="WP_104442166.1">
    <property type="nucleotide sequence ID" value="NZ_JBODRR010000015.1"/>
</dbReference>
<dbReference type="Proteomes" id="UP000325788">
    <property type="component" value="Unassembled WGS sequence"/>
</dbReference>
<sequence length="73" mass="8292">MIFLNGWTTARAINGDEIRVKIIPLKRKQSNLSGVSWVEVGKQVEFESGEKCALNLDGKSFYTELNKLYKLKS</sequence>
<gene>
    <name evidence="1" type="ORF">F4W09_09450</name>
</gene>
<proteinExistence type="predicted"/>
<evidence type="ECO:0000313" key="2">
    <source>
        <dbReference type="Proteomes" id="UP000325788"/>
    </source>
</evidence>